<dbReference type="SUPFAM" id="SSF54909">
    <property type="entry name" value="Dimeric alpha+beta barrel"/>
    <property type="match status" value="1"/>
</dbReference>
<evidence type="ECO:0000256" key="2">
    <source>
        <dbReference type="ARBA" id="ARBA00023125"/>
    </source>
</evidence>
<dbReference type="Pfam" id="PF13412">
    <property type="entry name" value="HTH_24"/>
    <property type="match status" value="1"/>
</dbReference>
<feature type="domain" description="HTH asnC-type" evidence="4">
    <location>
        <begin position="2"/>
        <end position="63"/>
    </location>
</feature>
<evidence type="ECO:0000313" key="6">
    <source>
        <dbReference type="Proteomes" id="UP000190027"/>
    </source>
</evidence>
<dbReference type="GO" id="GO:0005829">
    <property type="term" value="C:cytosol"/>
    <property type="evidence" value="ECO:0007669"/>
    <property type="project" value="TreeGrafter"/>
</dbReference>
<keyword evidence="6" id="KW-1185">Reference proteome</keyword>
<dbReference type="PANTHER" id="PTHR30154">
    <property type="entry name" value="LEUCINE-RESPONSIVE REGULATORY PROTEIN"/>
    <property type="match status" value="1"/>
</dbReference>
<dbReference type="GO" id="GO:0006355">
    <property type="term" value="P:regulation of DNA-templated transcription"/>
    <property type="evidence" value="ECO:0007669"/>
    <property type="project" value="UniProtKB-ARBA"/>
</dbReference>
<dbReference type="CDD" id="cd00090">
    <property type="entry name" value="HTH_ARSR"/>
    <property type="match status" value="1"/>
</dbReference>
<reference evidence="5 6" key="1">
    <citation type="submission" date="2017-02" db="EMBL/GenBank/DDBJ databases">
        <authorList>
            <person name="Peterson S.W."/>
        </authorList>
    </citation>
    <scope>NUCLEOTIDE SEQUENCE [LARGE SCALE GENOMIC DNA]</scope>
    <source>
        <strain evidence="5 6">DSM 16080</strain>
    </source>
</reference>
<name>A0A1T4WD11_9BACT</name>
<gene>
    <name evidence="5" type="ORF">SAMN02745704_00841</name>
</gene>
<dbReference type="GO" id="GO:0043565">
    <property type="term" value="F:sequence-specific DNA binding"/>
    <property type="evidence" value="ECO:0007669"/>
    <property type="project" value="InterPro"/>
</dbReference>
<dbReference type="Gene3D" id="3.30.70.920">
    <property type="match status" value="1"/>
</dbReference>
<evidence type="ECO:0000259" key="4">
    <source>
        <dbReference type="PROSITE" id="PS50956"/>
    </source>
</evidence>
<organism evidence="5 6">
    <name type="scientific">Paucidesulfovibrio gracilis DSM 16080</name>
    <dbReference type="NCBI Taxonomy" id="1121449"/>
    <lineage>
        <taxon>Bacteria</taxon>
        <taxon>Pseudomonadati</taxon>
        <taxon>Thermodesulfobacteriota</taxon>
        <taxon>Desulfovibrionia</taxon>
        <taxon>Desulfovibrionales</taxon>
        <taxon>Desulfovibrionaceae</taxon>
        <taxon>Paucidesulfovibrio</taxon>
    </lineage>
</organism>
<dbReference type="GO" id="GO:0043200">
    <property type="term" value="P:response to amino acid"/>
    <property type="evidence" value="ECO:0007669"/>
    <property type="project" value="TreeGrafter"/>
</dbReference>
<evidence type="ECO:0000256" key="3">
    <source>
        <dbReference type="ARBA" id="ARBA00023163"/>
    </source>
</evidence>
<proteinExistence type="predicted"/>
<dbReference type="STRING" id="1121449.SAMN02745704_00841"/>
<keyword evidence="2" id="KW-0238">DNA-binding</keyword>
<dbReference type="EMBL" id="FUYC01000002">
    <property type="protein sequence ID" value="SKA75173.1"/>
    <property type="molecule type" value="Genomic_DNA"/>
</dbReference>
<dbReference type="InterPro" id="IPR036388">
    <property type="entry name" value="WH-like_DNA-bd_sf"/>
</dbReference>
<sequence>MIDNANKKILNILQKNARTTNADIARQIGKAPSAILERIRKLEANGVIQGYEARVAPLAAGLGLTSFTLVSVEEEVGSTSTGELLASIPGVLEVHYCAGQDSYLVKIRVQDTERLAEMLAKIGRIPTVKNTKSTIVLRTVKESSNLPIDEE</sequence>
<evidence type="ECO:0000256" key="1">
    <source>
        <dbReference type="ARBA" id="ARBA00023015"/>
    </source>
</evidence>
<dbReference type="InterPro" id="IPR036390">
    <property type="entry name" value="WH_DNA-bd_sf"/>
</dbReference>
<keyword evidence="3" id="KW-0804">Transcription</keyword>
<dbReference type="AlphaFoldDB" id="A0A1T4WD11"/>
<dbReference type="Gene3D" id="1.10.10.10">
    <property type="entry name" value="Winged helix-like DNA-binding domain superfamily/Winged helix DNA-binding domain"/>
    <property type="match status" value="1"/>
</dbReference>
<dbReference type="PRINTS" id="PR00033">
    <property type="entry name" value="HTHASNC"/>
</dbReference>
<accession>A0A1T4WD11</accession>
<dbReference type="OrthoDB" id="9800326at2"/>
<evidence type="ECO:0000313" key="5">
    <source>
        <dbReference type="EMBL" id="SKA75173.1"/>
    </source>
</evidence>
<dbReference type="Pfam" id="PF01037">
    <property type="entry name" value="AsnC_trans_reg"/>
    <property type="match status" value="1"/>
</dbReference>
<keyword evidence="1" id="KW-0805">Transcription regulation</keyword>
<dbReference type="SMART" id="SM00344">
    <property type="entry name" value="HTH_ASNC"/>
    <property type="match status" value="1"/>
</dbReference>
<dbReference type="InterPro" id="IPR019887">
    <property type="entry name" value="Tscrpt_reg_AsnC/Lrp_C"/>
</dbReference>
<dbReference type="InterPro" id="IPR019888">
    <property type="entry name" value="Tscrpt_reg_AsnC-like"/>
</dbReference>
<dbReference type="RefSeq" id="WP_078716393.1">
    <property type="nucleotide sequence ID" value="NZ_FUYC01000002.1"/>
</dbReference>
<dbReference type="InterPro" id="IPR011008">
    <property type="entry name" value="Dimeric_a/b-barrel"/>
</dbReference>
<protein>
    <submittedName>
        <fullName evidence="5">Lrp/AsnC family transcriptional regulator, leucine-responsive regulatory protein</fullName>
    </submittedName>
</protein>
<dbReference type="PROSITE" id="PS50956">
    <property type="entry name" value="HTH_ASNC_2"/>
    <property type="match status" value="1"/>
</dbReference>
<dbReference type="Proteomes" id="UP000190027">
    <property type="component" value="Unassembled WGS sequence"/>
</dbReference>
<dbReference type="InterPro" id="IPR011991">
    <property type="entry name" value="ArsR-like_HTH"/>
</dbReference>
<dbReference type="PANTHER" id="PTHR30154:SF34">
    <property type="entry name" value="TRANSCRIPTIONAL REGULATOR AZLB"/>
    <property type="match status" value="1"/>
</dbReference>
<dbReference type="InterPro" id="IPR000485">
    <property type="entry name" value="AsnC-type_HTH_dom"/>
</dbReference>
<dbReference type="SUPFAM" id="SSF46785">
    <property type="entry name" value="Winged helix' DNA-binding domain"/>
    <property type="match status" value="1"/>
</dbReference>